<dbReference type="SUPFAM" id="SSF56349">
    <property type="entry name" value="DNA breaking-rejoining enzymes"/>
    <property type="match status" value="1"/>
</dbReference>
<dbReference type="Pfam" id="PF22022">
    <property type="entry name" value="Phage_int_M"/>
    <property type="match status" value="1"/>
</dbReference>
<dbReference type="KEGG" id="bot:CIT37_19575"/>
<keyword evidence="4" id="KW-0233">DNA recombination</keyword>
<evidence type="ECO:0000256" key="2">
    <source>
        <dbReference type="ARBA" id="ARBA00022908"/>
    </source>
</evidence>
<sequence>MRRNFSDRFIRGLRPAPAGKRVEYWDMRVPNFGVRITERGHKTYVLYLRWPGSRAPSRREIGDASRISLAKAREIARRWLEQVELGIDPREQQRAEEIKRQRERQTTFEVVAEAWIANIASQRKGTEVANDVRREFVARWGKRPVTSITKEDVAAAIGAKRDEGHAPQAHNLLGYARRLFDWAVHQHAYGIEISPVEKLRASKLIGERAKKRERPLSDEELREVWQAAEEAEYPYGPMFRMLIMTGQRRSEVAGACWQEFDISRRLWTIPAERMKKTTKNPKPHDVPLTEDMISLLKSLPRFDAGDWLFTATSGAGPVNSFGRAKRALDDIVARGRSKPMEPWVIHDLRHTMRTRLPKLKVDEVVSERMIAHAIPGIAGVYNHHDYLEERREAFGRWCDYLRGIMQPKVVRIRG</sequence>
<name>A0A2U8P8P1_9BRAD</name>
<proteinExistence type="inferred from homology"/>
<dbReference type="InterPro" id="IPR050808">
    <property type="entry name" value="Phage_Integrase"/>
</dbReference>
<evidence type="ECO:0000256" key="1">
    <source>
        <dbReference type="ARBA" id="ARBA00008857"/>
    </source>
</evidence>
<dbReference type="InterPro" id="IPR011010">
    <property type="entry name" value="DNA_brk_join_enz"/>
</dbReference>
<dbReference type="RefSeq" id="WP_095426660.1">
    <property type="nucleotide sequence ID" value="NZ_CP029425.2"/>
</dbReference>
<dbReference type="Pfam" id="PF00589">
    <property type="entry name" value="Phage_integrase"/>
    <property type="match status" value="1"/>
</dbReference>
<dbReference type="PANTHER" id="PTHR30629:SF2">
    <property type="entry name" value="PROPHAGE INTEGRASE INTS-RELATED"/>
    <property type="match status" value="1"/>
</dbReference>
<dbReference type="InterPro" id="IPR002104">
    <property type="entry name" value="Integrase_catalytic"/>
</dbReference>
<evidence type="ECO:0000313" key="6">
    <source>
        <dbReference type="EMBL" id="AWL94115.1"/>
    </source>
</evidence>
<dbReference type="InterPro" id="IPR025166">
    <property type="entry name" value="Integrase_DNA_bind_dom"/>
</dbReference>
<dbReference type="Gene3D" id="3.30.160.390">
    <property type="entry name" value="Integrase, DNA-binding domain"/>
    <property type="match status" value="1"/>
</dbReference>
<dbReference type="PROSITE" id="PS51898">
    <property type="entry name" value="TYR_RECOMBINASE"/>
    <property type="match status" value="1"/>
</dbReference>
<feature type="domain" description="Tyr recombinase" evidence="5">
    <location>
        <begin position="211"/>
        <end position="394"/>
    </location>
</feature>
<evidence type="ECO:0000259" key="5">
    <source>
        <dbReference type="PROSITE" id="PS51898"/>
    </source>
</evidence>
<dbReference type="AlphaFoldDB" id="A0A2U8P8P1"/>
<dbReference type="InterPro" id="IPR010998">
    <property type="entry name" value="Integrase_recombinase_N"/>
</dbReference>
<dbReference type="InterPro" id="IPR053876">
    <property type="entry name" value="Phage_int_M"/>
</dbReference>
<dbReference type="Pfam" id="PF13356">
    <property type="entry name" value="Arm-DNA-bind_3"/>
    <property type="match status" value="1"/>
</dbReference>
<evidence type="ECO:0000256" key="3">
    <source>
        <dbReference type="ARBA" id="ARBA00023125"/>
    </source>
</evidence>
<dbReference type="Gene3D" id="1.10.150.130">
    <property type="match status" value="1"/>
</dbReference>
<evidence type="ECO:0000256" key="4">
    <source>
        <dbReference type="ARBA" id="ARBA00023172"/>
    </source>
</evidence>
<dbReference type="GO" id="GO:0003677">
    <property type="term" value="F:DNA binding"/>
    <property type="evidence" value="ECO:0007669"/>
    <property type="project" value="UniProtKB-KW"/>
</dbReference>
<dbReference type="PANTHER" id="PTHR30629">
    <property type="entry name" value="PROPHAGE INTEGRASE"/>
    <property type="match status" value="1"/>
</dbReference>
<dbReference type="InterPro" id="IPR038488">
    <property type="entry name" value="Integrase_DNA-bd_sf"/>
</dbReference>
<keyword evidence="3" id="KW-0238">DNA-binding</keyword>
<gene>
    <name evidence="6" type="ORF">CIT37_19575</name>
</gene>
<dbReference type="GeneID" id="92964823"/>
<accession>A0A2U8P8P1</accession>
<dbReference type="GO" id="GO:0015074">
    <property type="term" value="P:DNA integration"/>
    <property type="evidence" value="ECO:0007669"/>
    <property type="project" value="UniProtKB-KW"/>
</dbReference>
<dbReference type="InterPro" id="IPR013762">
    <property type="entry name" value="Integrase-like_cat_sf"/>
</dbReference>
<keyword evidence="2" id="KW-0229">DNA integration</keyword>
<protein>
    <submittedName>
        <fullName evidence="6">DUF4102 domain-containing protein</fullName>
    </submittedName>
</protein>
<evidence type="ECO:0000313" key="7">
    <source>
        <dbReference type="Proteomes" id="UP000215703"/>
    </source>
</evidence>
<dbReference type="Proteomes" id="UP000215703">
    <property type="component" value="Chromosome"/>
</dbReference>
<organism evidence="6 7">
    <name type="scientific">Bradyrhizobium ottawaense</name>
    <dbReference type="NCBI Taxonomy" id="931866"/>
    <lineage>
        <taxon>Bacteria</taxon>
        <taxon>Pseudomonadati</taxon>
        <taxon>Pseudomonadota</taxon>
        <taxon>Alphaproteobacteria</taxon>
        <taxon>Hyphomicrobiales</taxon>
        <taxon>Nitrobacteraceae</taxon>
        <taxon>Bradyrhizobium</taxon>
    </lineage>
</organism>
<comment type="similarity">
    <text evidence="1">Belongs to the 'phage' integrase family.</text>
</comment>
<dbReference type="Gene3D" id="1.10.443.10">
    <property type="entry name" value="Intergrase catalytic core"/>
    <property type="match status" value="1"/>
</dbReference>
<reference evidence="6 7" key="1">
    <citation type="journal article" date="2014" name="Int. J. Syst. Evol. Microbiol.">
        <title>Bradyrhizobium ottawaense sp. nov., a symbiotic nitrogen fixing bacterium from root nodules of soybeans in Canada.</title>
        <authorList>
            <person name="Yu X."/>
            <person name="Cloutier S."/>
            <person name="Tambong J.T."/>
            <person name="Bromfield E.S."/>
        </authorList>
    </citation>
    <scope>NUCLEOTIDE SEQUENCE [LARGE SCALE GENOMIC DNA]</scope>
    <source>
        <strain evidence="6 7">OO99</strain>
    </source>
</reference>
<reference evidence="6 7" key="2">
    <citation type="journal article" date="2017" name="Syst. Appl. Microbiol.">
        <title>Soybeans inoculated with root zone soils of Canadian native legumes harbour diverse and novel Bradyrhizobium spp. that possess agricultural potential.</title>
        <authorList>
            <person name="Bromfield E.S.P."/>
            <person name="Cloutier S."/>
            <person name="Tambong J.T."/>
            <person name="Tran Thi T.V."/>
        </authorList>
    </citation>
    <scope>NUCLEOTIDE SEQUENCE [LARGE SCALE GENOMIC DNA]</scope>
    <source>
        <strain evidence="6 7">OO99</strain>
    </source>
</reference>
<dbReference type="CDD" id="cd00801">
    <property type="entry name" value="INT_P4_C"/>
    <property type="match status" value="1"/>
</dbReference>
<dbReference type="EMBL" id="CP029425">
    <property type="protein sequence ID" value="AWL94115.1"/>
    <property type="molecule type" value="Genomic_DNA"/>
</dbReference>
<dbReference type="GO" id="GO:0006310">
    <property type="term" value="P:DNA recombination"/>
    <property type="evidence" value="ECO:0007669"/>
    <property type="project" value="UniProtKB-KW"/>
</dbReference>